<evidence type="ECO:0008006" key="6">
    <source>
        <dbReference type="Google" id="ProtNLM"/>
    </source>
</evidence>
<dbReference type="Proteomes" id="UP000239720">
    <property type="component" value="Unassembled WGS sequence"/>
</dbReference>
<evidence type="ECO:0000313" key="3">
    <source>
        <dbReference type="EMBL" id="PQQ67801.1"/>
    </source>
</evidence>
<protein>
    <recommendedName>
        <fullName evidence="6">Zinc-ribbon domain-containing protein</fullName>
    </recommendedName>
</protein>
<evidence type="ECO:0000313" key="2">
    <source>
        <dbReference type="EMBL" id="AUG57904.1"/>
    </source>
</evidence>
<dbReference type="KEGG" id="hsc:HVS_10035"/>
<sequence>MTPTKIPVYLWFLLAAVLFIQASWIFLDASKRGENKWLWGIFGLLNTPGNLIIYLIVTRLIQKHQPCKACGKNIRRNYLYCPYCGERHKND</sequence>
<proteinExistence type="predicted"/>
<keyword evidence="1" id="KW-1133">Transmembrane helix</keyword>
<dbReference type="RefSeq" id="WP_101301825.1">
    <property type="nucleotide sequence ID" value="NZ_CP025197.1"/>
</dbReference>
<name>A0A2K9ECN6_9FIRM</name>
<dbReference type="EMBL" id="CP025197">
    <property type="protein sequence ID" value="AUG57904.1"/>
    <property type="molecule type" value="Genomic_DNA"/>
</dbReference>
<reference evidence="2 4" key="1">
    <citation type="submission" date="2017-12" db="EMBL/GenBank/DDBJ databases">
        <title>Complete genome sequence of Herbivorax saccincola GGR1, a novel Cellulosome-producing hydrolytic bacterium in a thermophilic biogas plant, established by Illumina and Nanopore MinION sequencing.</title>
        <authorList>
            <person name="Pechtl A."/>
            <person name="Ruckert C."/>
            <person name="Koeck D.E."/>
            <person name="Maus I."/>
            <person name="Winkler A."/>
            <person name="Kalinowski J."/>
            <person name="Puhler A."/>
            <person name="Schwarz W.W."/>
            <person name="Zverlov V.V."/>
            <person name="Schluter A."/>
            <person name="Liebl W."/>
        </authorList>
    </citation>
    <scope>NUCLEOTIDE SEQUENCE [LARGE SCALE GENOMIC DNA]</scope>
    <source>
        <strain evidence="2">GGR1</strain>
        <strain evidence="4">SR1</strain>
    </source>
</reference>
<gene>
    <name evidence="3" type="ORF">B9R14_14270</name>
    <name evidence="2" type="ORF">HVS_10035</name>
</gene>
<dbReference type="OrthoDB" id="2353968at2"/>
<evidence type="ECO:0000313" key="4">
    <source>
        <dbReference type="Proteomes" id="UP000233534"/>
    </source>
</evidence>
<feature type="transmembrane region" description="Helical" evidence="1">
    <location>
        <begin position="6"/>
        <end position="26"/>
    </location>
</feature>
<keyword evidence="1" id="KW-0812">Transmembrane</keyword>
<organism evidence="2 4">
    <name type="scientific">Acetivibrio saccincola</name>
    <dbReference type="NCBI Taxonomy" id="1677857"/>
    <lineage>
        <taxon>Bacteria</taxon>
        <taxon>Bacillati</taxon>
        <taxon>Bacillota</taxon>
        <taxon>Clostridia</taxon>
        <taxon>Eubacteriales</taxon>
        <taxon>Oscillospiraceae</taxon>
        <taxon>Acetivibrio</taxon>
    </lineage>
</organism>
<dbReference type="AlphaFoldDB" id="A0A2K9ECN6"/>
<dbReference type="EMBL" id="NEMB01000003">
    <property type="protein sequence ID" value="PQQ67801.1"/>
    <property type="molecule type" value="Genomic_DNA"/>
</dbReference>
<dbReference type="Proteomes" id="UP000233534">
    <property type="component" value="Chromosome"/>
</dbReference>
<evidence type="ECO:0000313" key="5">
    <source>
        <dbReference type="Proteomes" id="UP000239720"/>
    </source>
</evidence>
<evidence type="ECO:0000256" key="1">
    <source>
        <dbReference type="SAM" id="Phobius"/>
    </source>
</evidence>
<keyword evidence="4" id="KW-1185">Reference proteome</keyword>
<reference evidence="3 5" key="2">
    <citation type="journal article" date="2018" name="Syst. Appl. Microbiol.">
        <title>Characterization and high-quality draft genome sequence of Herbivorax saccincola A7, an anaerobic, alkaliphilic, thermophilic, cellulolytic, and xylanolytic bacterium.</title>
        <authorList>
            <person name="Aikawa S."/>
            <person name="Baramee S."/>
            <person name="Sermsathanaswadi J."/>
            <person name="Thianheng P."/>
            <person name="Tachaapaikoon C."/>
            <person name="Shikata A."/>
            <person name="Waeonukul R."/>
            <person name="Pason P."/>
            <person name="Ratanakhanokchai K."/>
            <person name="Kosugi A."/>
        </authorList>
    </citation>
    <scope>NUCLEOTIDE SEQUENCE [LARGE SCALE GENOMIC DNA]</scope>
    <source>
        <strain evidence="3 5">A7</strain>
    </source>
</reference>
<keyword evidence="1" id="KW-0472">Membrane</keyword>
<accession>A0A2K9ECN6</accession>
<feature type="transmembrane region" description="Helical" evidence="1">
    <location>
        <begin position="38"/>
        <end position="57"/>
    </location>
</feature>